<dbReference type="EMBL" id="CADCWN010000100">
    <property type="protein sequence ID" value="CAA9564017.1"/>
    <property type="molecule type" value="Genomic_DNA"/>
</dbReference>
<sequence>MAKSKQAQLDFAFFTHLWAFYIQNRGTIRQLCWPKSPSTPCDPRRRCTMMPIPSSLSGCVTVGIGR</sequence>
<accession>A0A6J4V145</accession>
<proteinExistence type="predicted"/>
<name>A0A6J4V145_9BACT</name>
<reference evidence="1" key="1">
    <citation type="submission" date="2020-02" db="EMBL/GenBank/DDBJ databases">
        <authorList>
            <person name="Meier V. D."/>
        </authorList>
    </citation>
    <scope>NUCLEOTIDE SEQUENCE</scope>
    <source>
        <strain evidence="1">AVDCRST_MAG18</strain>
    </source>
</reference>
<gene>
    <name evidence="1" type="ORF">AVDCRST_MAG18-1319</name>
</gene>
<dbReference type="AlphaFoldDB" id="A0A6J4V145"/>
<evidence type="ECO:0000313" key="1">
    <source>
        <dbReference type="EMBL" id="CAA9564017.1"/>
    </source>
</evidence>
<protein>
    <submittedName>
        <fullName evidence="1">Uncharacterized protein</fullName>
    </submittedName>
</protein>
<organism evidence="1">
    <name type="scientific">uncultured Thermomicrobiales bacterium</name>
    <dbReference type="NCBI Taxonomy" id="1645740"/>
    <lineage>
        <taxon>Bacteria</taxon>
        <taxon>Pseudomonadati</taxon>
        <taxon>Thermomicrobiota</taxon>
        <taxon>Thermomicrobia</taxon>
        <taxon>Thermomicrobiales</taxon>
        <taxon>environmental samples</taxon>
    </lineage>
</organism>